<dbReference type="Gene3D" id="2.60.40.10">
    <property type="entry name" value="Immunoglobulins"/>
    <property type="match status" value="1"/>
</dbReference>
<comment type="caution">
    <text evidence="1">The sequence shown here is derived from an EMBL/GenBank/DDBJ whole genome shotgun (WGS) entry which is preliminary data.</text>
</comment>
<dbReference type="OrthoDB" id="6377396at2759"/>
<evidence type="ECO:0000313" key="2">
    <source>
        <dbReference type="Proteomes" id="UP000789524"/>
    </source>
</evidence>
<dbReference type="EMBL" id="CAKASE010000080">
    <property type="protein sequence ID" value="CAG9580847.1"/>
    <property type="molecule type" value="Genomic_DNA"/>
</dbReference>
<accession>A0A8J2WA63</accession>
<sequence length="124" mass="13093">MACLENDKQYYMPVAVEGACDVAGGAGSVNALPGGTGSRAAPSFDAATPRNVTALVGKSAYLSCRVRNLGNRTVSIKSNVSNTLQYKCMENGIVKSGFNAVYGRPRFEAKIGSGLLDLEEIWQV</sequence>
<name>A0A8J2WA63_9NEOP</name>
<gene>
    <name evidence="1" type="ORF">DCHRY22_LOCUS13652</name>
</gene>
<organism evidence="1 2">
    <name type="scientific">Danaus chrysippus</name>
    <name type="common">African queen</name>
    <dbReference type="NCBI Taxonomy" id="151541"/>
    <lineage>
        <taxon>Eukaryota</taxon>
        <taxon>Metazoa</taxon>
        <taxon>Ecdysozoa</taxon>
        <taxon>Arthropoda</taxon>
        <taxon>Hexapoda</taxon>
        <taxon>Insecta</taxon>
        <taxon>Pterygota</taxon>
        <taxon>Neoptera</taxon>
        <taxon>Endopterygota</taxon>
        <taxon>Lepidoptera</taxon>
        <taxon>Glossata</taxon>
        <taxon>Ditrysia</taxon>
        <taxon>Papilionoidea</taxon>
        <taxon>Nymphalidae</taxon>
        <taxon>Danainae</taxon>
        <taxon>Danaini</taxon>
        <taxon>Danaina</taxon>
        <taxon>Danaus</taxon>
        <taxon>Anosia</taxon>
    </lineage>
</organism>
<dbReference type="InterPro" id="IPR013783">
    <property type="entry name" value="Ig-like_fold"/>
</dbReference>
<evidence type="ECO:0000313" key="1">
    <source>
        <dbReference type="EMBL" id="CAG9580847.1"/>
    </source>
</evidence>
<protein>
    <submittedName>
        <fullName evidence="1">(African queen) hypothetical protein</fullName>
    </submittedName>
</protein>
<proteinExistence type="predicted"/>
<keyword evidence="2" id="KW-1185">Reference proteome</keyword>
<dbReference type="AlphaFoldDB" id="A0A8J2WA63"/>
<dbReference type="Proteomes" id="UP000789524">
    <property type="component" value="Unassembled WGS sequence"/>
</dbReference>
<reference evidence="1" key="1">
    <citation type="submission" date="2021-09" db="EMBL/GenBank/DDBJ databases">
        <authorList>
            <person name="Martin H S."/>
        </authorList>
    </citation>
    <scope>NUCLEOTIDE SEQUENCE</scope>
</reference>